<dbReference type="HOGENOM" id="CLU_2448048_0_0_11"/>
<proteinExistence type="predicted"/>
<sequence length="89" mass="9430">MLESTSDSRRGTAEQSCACRPVLPPCVCVLGFPYGAAIGTPVLSLWGPASVWRRTSSRCGDGLVVWCGPHLPNEAEGRSRDPLSCGALR</sequence>
<accession>D4TVQ6</accession>
<evidence type="ECO:0000256" key="1">
    <source>
        <dbReference type="SAM" id="MobiDB-lite"/>
    </source>
</evidence>
<name>D4TVQ6_9ACTO</name>
<reference evidence="2 3" key="1">
    <citation type="submission" date="2009-10" db="EMBL/GenBank/DDBJ databases">
        <authorList>
            <person name="Weinstock G."/>
            <person name="Sodergren E."/>
            <person name="Clifton S."/>
            <person name="Fulton L."/>
            <person name="Fulton B."/>
            <person name="Courtney L."/>
            <person name="Fronick C."/>
            <person name="Harrison M."/>
            <person name="Strong C."/>
            <person name="Farmer C."/>
            <person name="Delahaunty K."/>
            <person name="Markovic C."/>
            <person name="Hall O."/>
            <person name="Minx P."/>
            <person name="Tomlinson C."/>
            <person name="Mitreva M."/>
            <person name="Nelson J."/>
            <person name="Hou S."/>
            <person name="Wollam A."/>
            <person name="Pepin K.H."/>
            <person name="Johnson M."/>
            <person name="Bhonagiri V."/>
            <person name="Nash W.E."/>
            <person name="Warren W."/>
            <person name="Chinwalla A."/>
            <person name="Mardis E.R."/>
            <person name="Wilson R.K."/>
        </authorList>
    </citation>
    <scope>NUCLEOTIDE SEQUENCE [LARGE SCALE GENOMIC DNA]</scope>
    <source>
        <strain evidence="2 3">F0309</strain>
    </source>
</reference>
<feature type="region of interest" description="Disordered" evidence="1">
    <location>
        <begin position="70"/>
        <end position="89"/>
    </location>
</feature>
<organism evidence="2 3">
    <name type="scientific">Schaalia odontolytica F0309</name>
    <dbReference type="NCBI Taxonomy" id="649742"/>
    <lineage>
        <taxon>Bacteria</taxon>
        <taxon>Bacillati</taxon>
        <taxon>Actinomycetota</taxon>
        <taxon>Actinomycetes</taxon>
        <taxon>Actinomycetales</taxon>
        <taxon>Actinomycetaceae</taxon>
        <taxon>Schaalia</taxon>
    </lineage>
</organism>
<dbReference type="EMBL" id="ACYT02000001">
    <property type="protein sequence ID" value="EFF81030.1"/>
    <property type="molecule type" value="Genomic_DNA"/>
</dbReference>
<evidence type="ECO:0000313" key="2">
    <source>
        <dbReference type="EMBL" id="EFF81030.1"/>
    </source>
</evidence>
<gene>
    <name evidence="2" type="ORF">HMPREF0970_00008</name>
</gene>
<evidence type="ECO:0000313" key="3">
    <source>
        <dbReference type="Proteomes" id="UP000003150"/>
    </source>
</evidence>
<comment type="caution">
    <text evidence="2">The sequence shown here is derived from an EMBL/GenBank/DDBJ whole genome shotgun (WGS) entry which is preliminary data.</text>
</comment>
<dbReference type="Proteomes" id="UP000003150">
    <property type="component" value="Unassembled WGS sequence"/>
</dbReference>
<protein>
    <submittedName>
        <fullName evidence="2">Uncharacterized protein</fullName>
    </submittedName>
</protein>
<dbReference type="AlphaFoldDB" id="D4TVQ6"/>